<dbReference type="Gene3D" id="1.10.3720.10">
    <property type="entry name" value="MetI-like"/>
    <property type="match status" value="1"/>
</dbReference>
<evidence type="ECO:0000256" key="3">
    <source>
        <dbReference type="ARBA" id="ARBA00022475"/>
    </source>
</evidence>
<name>A0A7U9TH44_9MOLU</name>
<dbReference type="PANTHER" id="PTHR30450:SF1">
    <property type="entry name" value="D-METHIONINE TRANSPORT SYSTEM PERMEASE PROTEIN METI-RELATED"/>
    <property type="match status" value="1"/>
</dbReference>
<keyword evidence="5 7" id="KW-1133">Transmembrane helix</keyword>
<dbReference type="InterPro" id="IPR035906">
    <property type="entry name" value="MetI-like_sf"/>
</dbReference>
<sequence>MLDKEALKLFIDAFYETLYIVGITGAFVLLFGFIIGFTLYMTQNPYLLKQTKSIKVIHRVIATTNDIFRSIPFIILLIMMIPLTRFLVGTMLGPKAAIPALIISATPFFARVVHMSLFEVSNDTIEAVRSMGGSFKYLLYVIFKEALPSLVSGYTLTVVTLIGFMSAAAVIGAGGLAFLAYEYGKFGSNYPLMYLSIFTILALVFIIQITGDKISRKLDHK</sequence>
<keyword evidence="9" id="KW-1185">Reference proteome</keyword>
<feature type="transmembrane region" description="Helical" evidence="7">
    <location>
        <begin position="192"/>
        <end position="211"/>
    </location>
</feature>
<organism evidence="8 9">
    <name type="scientific">Mariniplasma anaerobium</name>
    <dbReference type="NCBI Taxonomy" id="2735436"/>
    <lineage>
        <taxon>Bacteria</taxon>
        <taxon>Bacillati</taxon>
        <taxon>Mycoplasmatota</taxon>
        <taxon>Mollicutes</taxon>
        <taxon>Acholeplasmatales</taxon>
        <taxon>Acholeplasmataceae</taxon>
        <taxon>Mariniplasma</taxon>
    </lineage>
</organism>
<dbReference type="InterPro" id="IPR051322">
    <property type="entry name" value="AA_ABC_Transporter_Permease"/>
</dbReference>
<accession>A0A7U9TH44</accession>
<evidence type="ECO:0000256" key="1">
    <source>
        <dbReference type="ARBA" id="ARBA00004651"/>
    </source>
</evidence>
<keyword evidence="6 7" id="KW-0472">Membrane</keyword>
<proteinExistence type="inferred from homology"/>
<keyword evidence="4 7" id="KW-0812">Transmembrane</keyword>
<protein>
    <submittedName>
        <fullName evidence="8">Methionine import system permease protein MetP</fullName>
    </submittedName>
</protein>
<dbReference type="PROSITE" id="PS50928">
    <property type="entry name" value="ABC_TM1"/>
    <property type="match status" value="1"/>
</dbReference>
<evidence type="ECO:0000256" key="7">
    <source>
        <dbReference type="RuleBase" id="RU363032"/>
    </source>
</evidence>
<evidence type="ECO:0000256" key="4">
    <source>
        <dbReference type="ARBA" id="ARBA00022692"/>
    </source>
</evidence>
<evidence type="ECO:0000256" key="2">
    <source>
        <dbReference type="ARBA" id="ARBA00022448"/>
    </source>
</evidence>
<dbReference type="AlphaFoldDB" id="A0A7U9TH44"/>
<dbReference type="RefSeq" id="WP_176238991.1">
    <property type="nucleotide sequence ID" value="NZ_AP024412.1"/>
</dbReference>
<evidence type="ECO:0000256" key="5">
    <source>
        <dbReference type="ARBA" id="ARBA00022989"/>
    </source>
</evidence>
<keyword evidence="3" id="KW-1003">Cell membrane</keyword>
<dbReference type="SUPFAM" id="SSF161098">
    <property type="entry name" value="MetI-like"/>
    <property type="match status" value="1"/>
</dbReference>
<dbReference type="KEGG" id="manr:MPAN_000080"/>
<dbReference type="Pfam" id="PF00528">
    <property type="entry name" value="BPD_transp_1"/>
    <property type="match status" value="1"/>
</dbReference>
<keyword evidence="2 7" id="KW-0813">Transport</keyword>
<comment type="similarity">
    <text evidence="7">Belongs to the binding-protein-dependent transport system permease family.</text>
</comment>
<dbReference type="GO" id="GO:0005886">
    <property type="term" value="C:plasma membrane"/>
    <property type="evidence" value="ECO:0007669"/>
    <property type="project" value="UniProtKB-SubCell"/>
</dbReference>
<evidence type="ECO:0000256" key="6">
    <source>
        <dbReference type="ARBA" id="ARBA00023136"/>
    </source>
</evidence>
<dbReference type="EMBL" id="AP024412">
    <property type="protein sequence ID" value="BCR35115.1"/>
    <property type="molecule type" value="Genomic_DNA"/>
</dbReference>
<feature type="transmembrane region" description="Helical" evidence="7">
    <location>
        <begin position="18"/>
        <end position="40"/>
    </location>
</feature>
<dbReference type="InterPro" id="IPR000515">
    <property type="entry name" value="MetI-like"/>
</dbReference>
<dbReference type="PANTHER" id="PTHR30450">
    <property type="entry name" value="ABC TRANSPORTER PERMEASE"/>
    <property type="match status" value="1"/>
</dbReference>
<dbReference type="Proteomes" id="UP000620133">
    <property type="component" value="Chromosome"/>
</dbReference>
<evidence type="ECO:0000313" key="8">
    <source>
        <dbReference type="EMBL" id="BCR35115.1"/>
    </source>
</evidence>
<evidence type="ECO:0000313" key="9">
    <source>
        <dbReference type="Proteomes" id="UP000620133"/>
    </source>
</evidence>
<reference evidence="8" key="1">
    <citation type="submission" date="2021-01" db="EMBL/GenBank/DDBJ databases">
        <title>Draft genome sequence of Acholeplasmataceae bacterium strain Mahy22.</title>
        <authorList>
            <person name="Watanabe M."/>
            <person name="Kojima H."/>
            <person name="Fukui M."/>
        </authorList>
    </citation>
    <scope>NUCLEOTIDE SEQUENCE</scope>
    <source>
        <strain evidence="8">Mahy22</strain>
    </source>
</reference>
<feature type="transmembrane region" description="Helical" evidence="7">
    <location>
        <begin position="60"/>
        <end position="84"/>
    </location>
</feature>
<dbReference type="GO" id="GO:0048473">
    <property type="term" value="P:D-methionine transmembrane transport"/>
    <property type="evidence" value="ECO:0007669"/>
    <property type="project" value="TreeGrafter"/>
</dbReference>
<dbReference type="CDD" id="cd06261">
    <property type="entry name" value="TM_PBP2"/>
    <property type="match status" value="1"/>
</dbReference>
<comment type="subcellular location">
    <subcellularLocation>
        <location evidence="1 7">Cell membrane</location>
        <topology evidence="1 7">Multi-pass membrane protein</topology>
    </subcellularLocation>
</comment>
<gene>
    <name evidence="8" type="primary">metP</name>
    <name evidence="8" type="ORF">MPAN_000080</name>
</gene>
<feature type="transmembrane region" description="Helical" evidence="7">
    <location>
        <begin position="154"/>
        <end position="180"/>
    </location>
</feature>